<name>A0ABY6ZYX3_9PSED</name>
<dbReference type="Pfam" id="PF09356">
    <property type="entry name" value="Phage_BR0599"/>
    <property type="match status" value="1"/>
</dbReference>
<protein>
    <submittedName>
        <fullName evidence="2">Phage BR0599 family protein</fullName>
    </submittedName>
</protein>
<dbReference type="RefSeq" id="WP_254472307.1">
    <property type="nucleotide sequence ID" value="NZ_CP113432.1"/>
</dbReference>
<dbReference type="Proteomes" id="UP001163624">
    <property type="component" value="Chromosome"/>
</dbReference>
<dbReference type="EMBL" id="CP113432">
    <property type="protein sequence ID" value="WAI49059.1"/>
    <property type="molecule type" value="Genomic_DNA"/>
</dbReference>
<dbReference type="Pfam" id="PF09931">
    <property type="entry name" value="Phage_phiJL001_Gp84_N"/>
    <property type="match status" value="1"/>
</dbReference>
<evidence type="ECO:0000259" key="1">
    <source>
        <dbReference type="Pfam" id="PF09356"/>
    </source>
</evidence>
<gene>
    <name evidence="2" type="ORF">OU419_25470</name>
</gene>
<proteinExistence type="predicted"/>
<dbReference type="InterPro" id="IPR018964">
    <property type="entry name" value="Phage_phiJL001_Gp84_C"/>
</dbReference>
<feature type="domain" description="Bacteriophage phiJL001 Gp84 C-terminal" evidence="1">
    <location>
        <begin position="188"/>
        <end position="263"/>
    </location>
</feature>
<dbReference type="InterPro" id="IPR011928">
    <property type="entry name" value="Phage_phiJL001_Gp84"/>
</dbReference>
<reference evidence="2" key="1">
    <citation type="submission" date="2022-11" db="EMBL/GenBank/DDBJ databases">
        <title>Pseudomonas triclosanedens sp. nov., a triclosan degrader isolated from activated sludge.</title>
        <authorList>
            <person name="Yin Y."/>
            <person name="Lu Z."/>
        </authorList>
    </citation>
    <scope>NUCLEOTIDE SEQUENCE</scope>
    <source>
        <strain evidence="2">ZM23</strain>
    </source>
</reference>
<organism evidence="2 3">
    <name type="scientific">Pseudomonas triclosanedens</name>
    <dbReference type="NCBI Taxonomy" id="2961893"/>
    <lineage>
        <taxon>Bacteria</taxon>
        <taxon>Pseudomonadati</taxon>
        <taxon>Pseudomonadota</taxon>
        <taxon>Gammaproteobacteria</taxon>
        <taxon>Pseudomonadales</taxon>
        <taxon>Pseudomonadaceae</taxon>
        <taxon>Pseudomonas</taxon>
    </lineage>
</organism>
<sequence length="273" mass="29818">MSFDNRERSLASGQPVRLYQFQRGVLRWTYTSGDRDITWNNQIFRSVPGGISDSGITQSGDPQADRFVIEAPADLDVAQQYRGRPPSDEVALTVFDLHYGDNEALVSLAGSIAAVNWPRIDTVRITCLSIEASMERPGLSDTYGRTCRAVLGDTRCKVALASYRVDAQIQSRTGTTLSAAAVAGYPDGWFTAGYVEWSAGGGNFDRRHIERHQGTDLAILGGTAGMPVAGAVRVYPGCDFLIETCHSKFNNTPNFRGINKLQGESPFDGNQVW</sequence>
<dbReference type="NCBIfam" id="TIGR02218">
    <property type="entry name" value="phg_TIGR02218"/>
    <property type="match status" value="1"/>
</dbReference>
<keyword evidence="3" id="KW-1185">Reference proteome</keyword>
<accession>A0ABY6ZYX3</accession>
<evidence type="ECO:0000313" key="3">
    <source>
        <dbReference type="Proteomes" id="UP001163624"/>
    </source>
</evidence>
<evidence type="ECO:0000313" key="2">
    <source>
        <dbReference type="EMBL" id="WAI49059.1"/>
    </source>
</evidence>